<evidence type="ECO:0000313" key="1">
    <source>
        <dbReference type="EMBL" id="CAG8711822.1"/>
    </source>
</evidence>
<gene>
    <name evidence="1" type="ORF">GMARGA_LOCUS12805</name>
</gene>
<evidence type="ECO:0000313" key="2">
    <source>
        <dbReference type="Proteomes" id="UP000789901"/>
    </source>
</evidence>
<accession>A0ABN7V0Z7</accession>
<feature type="non-terminal residue" evidence="1">
    <location>
        <position position="1"/>
    </location>
</feature>
<sequence length="106" mass="11971">RRKEIENSLISKDGNAEKMKDMLSMMIMSNTSLIVDNLTDDLSPELKQSMTEREILGNVLDSVFGGTSTHYLITSNLLNLDNKYVYSYCSYVNEISECSESISSRT</sequence>
<name>A0ABN7V0Z7_GIGMA</name>
<protein>
    <submittedName>
        <fullName evidence="1">14676_t:CDS:1</fullName>
    </submittedName>
</protein>
<reference evidence="1 2" key="1">
    <citation type="submission" date="2021-06" db="EMBL/GenBank/DDBJ databases">
        <authorList>
            <person name="Kallberg Y."/>
            <person name="Tangrot J."/>
            <person name="Rosling A."/>
        </authorList>
    </citation>
    <scope>NUCLEOTIDE SEQUENCE [LARGE SCALE GENOMIC DNA]</scope>
    <source>
        <strain evidence="1 2">120-4 pot B 10/14</strain>
    </source>
</reference>
<comment type="caution">
    <text evidence="1">The sequence shown here is derived from an EMBL/GenBank/DDBJ whole genome shotgun (WGS) entry which is preliminary data.</text>
</comment>
<organism evidence="1 2">
    <name type="scientific">Gigaspora margarita</name>
    <dbReference type="NCBI Taxonomy" id="4874"/>
    <lineage>
        <taxon>Eukaryota</taxon>
        <taxon>Fungi</taxon>
        <taxon>Fungi incertae sedis</taxon>
        <taxon>Mucoromycota</taxon>
        <taxon>Glomeromycotina</taxon>
        <taxon>Glomeromycetes</taxon>
        <taxon>Diversisporales</taxon>
        <taxon>Gigasporaceae</taxon>
        <taxon>Gigaspora</taxon>
    </lineage>
</organism>
<keyword evidence="2" id="KW-1185">Reference proteome</keyword>
<proteinExistence type="predicted"/>
<dbReference type="Proteomes" id="UP000789901">
    <property type="component" value="Unassembled WGS sequence"/>
</dbReference>
<dbReference type="EMBL" id="CAJVQB010007954">
    <property type="protein sequence ID" value="CAG8711822.1"/>
    <property type="molecule type" value="Genomic_DNA"/>
</dbReference>